<protein>
    <submittedName>
        <fullName evidence="2">Uncharacterized protein</fullName>
    </submittedName>
</protein>
<gene>
    <name evidence="2" type="ORF">B0T22DRAFT_443478</name>
</gene>
<dbReference type="Proteomes" id="UP001270362">
    <property type="component" value="Unassembled WGS sequence"/>
</dbReference>
<accession>A0AAE0X2A8</accession>
<organism evidence="2 3">
    <name type="scientific">Podospora appendiculata</name>
    <dbReference type="NCBI Taxonomy" id="314037"/>
    <lineage>
        <taxon>Eukaryota</taxon>
        <taxon>Fungi</taxon>
        <taxon>Dikarya</taxon>
        <taxon>Ascomycota</taxon>
        <taxon>Pezizomycotina</taxon>
        <taxon>Sordariomycetes</taxon>
        <taxon>Sordariomycetidae</taxon>
        <taxon>Sordariales</taxon>
        <taxon>Podosporaceae</taxon>
        <taxon>Podospora</taxon>
    </lineage>
</organism>
<evidence type="ECO:0000313" key="3">
    <source>
        <dbReference type="Proteomes" id="UP001270362"/>
    </source>
</evidence>
<keyword evidence="1" id="KW-0472">Membrane</keyword>
<feature type="transmembrane region" description="Helical" evidence="1">
    <location>
        <begin position="556"/>
        <end position="581"/>
    </location>
</feature>
<feature type="transmembrane region" description="Helical" evidence="1">
    <location>
        <begin position="12"/>
        <end position="34"/>
    </location>
</feature>
<reference evidence="2" key="2">
    <citation type="submission" date="2023-06" db="EMBL/GenBank/DDBJ databases">
        <authorList>
            <consortium name="Lawrence Berkeley National Laboratory"/>
            <person name="Haridas S."/>
            <person name="Hensen N."/>
            <person name="Bonometti L."/>
            <person name="Westerberg I."/>
            <person name="Brannstrom I.O."/>
            <person name="Guillou S."/>
            <person name="Cros-Aarteil S."/>
            <person name="Calhoun S."/>
            <person name="Kuo A."/>
            <person name="Mondo S."/>
            <person name="Pangilinan J."/>
            <person name="Riley R."/>
            <person name="Labutti K."/>
            <person name="Andreopoulos B."/>
            <person name="Lipzen A."/>
            <person name="Chen C."/>
            <person name="Yanf M."/>
            <person name="Daum C."/>
            <person name="Ng V."/>
            <person name="Clum A."/>
            <person name="Steindorff A."/>
            <person name="Ohm R."/>
            <person name="Martin F."/>
            <person name="Silar P."/>
            <person name="Natvig D."/>
            <person name="Lalanne C."/>
            <person name="Gautier V."/>
            <person name="Ament-Velasquez S.L."/>
            <person name="Kruys A."/>
            <person name="Hutchinson M.I."/>
            <person name="Powell A.J."/>
            <person name="Barry K."/>
            <person name="Miller A.N."/>
            <person name="Grigoriev I.V."/>
            <person name="Debuchy R."/>
            <person name="Gladieux P."/>
            <person name="Thoren M.H."/>
            <person name="Johannesson H."/>
        </authorList>
    </citation>
    <scope>NUCLEOTIDE SEQUENCE</scope>
    <source>
        <strain evidence="2">CBS 314.62</strain>
    </source>
</reference>
<reference evidence="2" key="1">
    <citation type="journal article" date="2023" name="Mol. Phylogenet. Evol.">
        <title>Genome-scale phylogeny and comparative genomics of the fungal order Sordariales.</title>
        <authorList>
            <person name="Hensen N."/>
            <person name="Bonometti L."/>
            <person name="Westerberg I."/>
            <person name="Brannstrom I.O."/>
            <person name="Guillou S."/>
            <person name="Cros-Aarteil S."/>
            <person name="Calhoun S."/>
            <person name="Haridas S."/>
            <person name="Kuo A."/>
            <person name="Mondo S."/>
            <person name="Pangilinan J."/>
            <person name="Riley R."/>
            <person name="LaButti K."/>
            <person name="Andreopoulos B."/>
            <person name="Lipzen A."/>
            <person name="Chen C."/>
            <person name="Yan M."/>
            <person name="Daum C."/>
            <person name="Ng V."/>
            <person name="Clum A."/>
            <person name="Steindorff A."/>
            <person name="Ohm R.A."/>
            <person name="Martin F."/>
            <person name="Silar P."/>
            <person name="Natvig D.O."/>
            <person name="Lalanne C."/>
            <person name="Gautier V."/>
            <person name="Ament-Velasquez S.L."/>
            <person name="Kruys A."/>
            <person name="Hutchinson M.I."/>
            <person name="Powell A.J."/>
            <person name="Barry K."/>
            <person name="Miller A.N."/>
            <person name="Grigoriev I.V."/>
            <person name="Debuchy R."/>
            <person name="Gladieux P."/>
            <person name="Hiltunen Thoren M."/>
            <person name="Johannesson H."/>
        </authorList>
    </citation>
    <scope>NUCLEOTIDE SEQUENCE</scope>
    <source>
        <strain evidence="2">CBS 314.62</strain>
    </source>
</reference>
<sequence length="638" mass="70007">MWKRKLTTWHIIILPGGILINLGCMALLSVLWFADSDSSALWQRIVLNGWATRWVVIISMVIRTVVGFHGVICVSMLCALVLEKFETPLPKVAAASIMRFQNGGVFDLAFFAFLVRGAPTAQKALLAIPGGLLFVVLVGLQFTSTALLSDFGPRLMVLQQPETPYAYAFLNSTEDEVRVRVIDRLTIAMETSYSCGLNNSPLFPAFLEYAEPPKGLPDGAFDTGALVRGFLPFNQESQRTELVRYSGMATLYDNRVVCVRPTANLTSIQLRILEDEKLRSNVTSTHPVIYAELSGYVGSDLVVPRFNRSSSPVWLNCSGSGASPQSFMFPNIEDWPLVICNVDAGGGPLPSMGDPVSHTYLDLADFLYAPETDSFLVLNTSYTGPTGHQTLLKPGPTKINSTSVRYMGEWLQIEFPHNFSASLSLCYTSDEVRIKEVDVFRPPSGWEARKGRAAPWPPVVLGLSRILFGNNHDGNNSSSICYGCMINSAISPTMHFAHASVFNQIIRETLSPGLALQALLTSLHAAEYYSVSYLFSETANATAWIRTTGSAPVRSLFFGLVLATIAFEIVLTVGITLAFLWGTRYTSLGNAWQSVSQVTGNHVDKWRADSTLTDGEIKLEMECEGSAENLEKLRDATS</sequence>
<keyword evidence="1" id="KW-1133">Transmembrane helix</keyword>
<evidence type="ECO:0000256" key="1">
    <source>
        <dbReference type="SAM" id="Phobius"/>
    </source>
</evidence>
<evidence type="ECO:0000313" key="2">
    <source>
        <dbReference type="EMBL" id="KAK3683431.1"/>
    </source>
</evidence>
<dbReference type="EMBL" id="JAULSO010000004">
    <property type="protein sequence ID" value="KAK3683431.1"/>
    <property type="molecule type" value="Genomic_DNA"/>
</dbReference>
<comment type="caution">
    <text evidence="2">The sequence shown here is derived from an EMBL/GenBank/DDBJ whole genome shotgun (WGS) entry which is preliminary data.</text>
</comment>
<feature type="transmembrane region" description="Helical" evidence="1">
    <location>
        <begin position="54"/>
        <end position="82"/>
    </location>
</feature>
<dbReference type="AlphaFoldDB" id="A0AAE0X2A8"/>
<keyword evidence="1" id="KW-0812">Transmembrane</keyword>
<proteinExistence type="predicted"/>
<keyword evidence="3" id="KW-1185">Reference proteome</keyword>
<name>A0AAE0X2A8_9PEZI</name>
<feature type="transmembrane region" description="Helical" evidence="1">
    <location>
        <begin position="125"/>
        <end position="148"/>
    </location>
</feature>